<dbReference type="Gene3D" id="3.10.450.50">
    <property type="match status" value="1"/>
</dbReference>
<gene>
    <name evidence="2" type="ORF">BJ981_006401</name>
</gene>
<dbReference type="RefSeq" id="WP_184617051.1">
    <property type="nucleotide sequence ID" value="NZ_BOOS01000018.1"/>
</dbReference>
<dbReference type="Proteomes" id="UP000588112">
    <property type="component" value="Unassembled WGS sequence"/>
</dbReference>
<comment type="caution">
    <text evidence="2">The sequence shown here is derived from an EMBL/GenBank/DDBJ whole genome shotgun (WGS) entry which is preliminary data.</text>
</comment>
<dbReference type="AlphaFoldDB" id="A0A7W9DTC1"/>
<dbReference type="InterPro" id="IPR032710">
    <property type="entry name" value="NTF2-like_dom_sf"/>
</dbReference>
<sequence length="142" mass="15972">MSATAREVFERFPWSAGMPEESLWADDVVIETPFAPPGRPRRWEGREAFLAYARPRRAELPARLERRRLVVHETADPDVIVVEYELGGRLPGAREDTWAPFIAVLRVRDGQVAHWREYQDPLVIAAATGTLPDLVASLGGAR</sequence>
<proteinExistence type="predicted"/>
<evidence type="ECO:0000313" key="2">
    <source>
        <dbReference type="EMBL" id="MBB5630637.1"/>
    </source>
</evidence>
<reference evidence="2 3" key="1">
    <citation type="submission" date="2020-08" db="EMBL/GenBank/DDBJ databases">
        <title>Sequencing the genomes of 1000 actinobacteria strains.</title>
        <authorList>
            <person name="Klenk H.-P."/>
        </authorList>
    </citation>
    <scope>NUCLEOTIDE SEQUENCE [LARGE SCALE GENOMIC DNA]</scope>
    <source>
        <strain evidence="2 3">DSM 45790</strain>
    </source>
</reference>
<dbReference type="SUPFAM" id="SSF54427">
    <property type="entry name" value="NTF2-like"/>
    <property type="match status" value="1"/>
</dbReference>
<protein>
    <recommendedName>
        <fullName evidence="1">SnoaL-like domain-containing protein</fullName>
    </recommendedName>
</protein>
<dbReference type="EMBL" id="JACHBR010000002">
    <property type="protein sequence ID" value="MBB5630637.1"/>
    <property type="molecule type" value="Genomic_DNA"/>
</dbReference>
<dbReference type="Pfam" id="PF12680">
    <property type="entry name" value="SnoaL_2"/>
    <property type="match status" value="1"/>
</dbReference>
<organism evidence="2 3">
    <name type="scientific">Sphaerisporangium krabiense</name>
    <dbReference type="NCBI Taxonomy" id="763782"/>
    <lineage>
        <taxon>Bacteria</taxon>
        <taxon>Bacillati</taxon>
        <taxon>Actinomycetota</taxon>
        <taxon>Actinomycetes</taxon>
        <taxon>Streptosporangiales</taxon>
        <taxon>Streptosporangiaceae</taxon>
        <taxon>Sphaerisporangium</taxon>
    </lineage>
</organism>
<accession>A0A7W9DTC1</accession>
<keyword evidence="3" id="KW-1185">Reference proteome</keyword>
<name>A0A7W9DTC1_9ACTN</name>
<dbReference type="InterPro" id="IPR037401">
    <property type="entry name" value="SnoaL-like"/>
</dbReference>
<evidence type="ECO:0000259" key="1">
    <source>
        <dbReference type="Pfam" id="PF12680"/>
    </source>
</evidence>
<evidence type="ECO:0000313" key="3">
    <source>
        <dbReference type="Proteomes" id="UP000588112"/>
    </source>
</evidence>
<feature type="domain" description="SnoaL-like" evidence="1">
    <location>
        <begin position="22"/>
        <end position="115"/>
    </location>
</feature>